<sequence length="252" mass="28302">MQQVSFQVIMNPLCQRLLKRVSSDYENKEIIPLKGKTTSYSPESSVIDIESEPDSDASEKSIRSECSEDFVQAATFKDCLAEKLKPDHRNRFLFDQNLRNPYCYQLHAVNPRPVANQTASTQTEPKSFVAKKTVSTQMAGKKSHSTQTVNSKKHASVLSPSKPNYSCFEDSNDSPAPCSQEWHGCGNHIRFCKAPKAFFDANEGDYMQNHSGDFAGGGKRVSETNFFPVEHKDEESSNRRIFGVSLKHVQIP</sequence>
<dbReference type="Proteomes" id="UP000807504">
    <property type="component" value="Unassembled WGS sequence"/>
</dbReference>
<organism evidence="2 3">
    <name type="scientific">Argiope bruennichi</name>
    <name type="common">Wasp spider</name>
    <name type="synonym">Aranea bruennichi</name>
    <dbReference type="NCBI Taxonomy" id="94029"/>
    <lineage>
        <taxon>Eukaryota</taxon>
        <taxon>Metazoa</taxon>
        <taxon>Ecdysozoa</taxon>
        <taxon>Arthropoda</taxon>
        <taxon>Chelicerata</taxon>
        <taxon>Arachnida</taxon>
        <taxon>Araneae</taxon>
        <taxon>Araneomorphae</taxon>
        <taxon>Entelegynae</taxon>
        <taxon>Araneoidea</taxon>
        <taxon>Araneidae</taxon>
        <taxon>Argiope</taxon>
    </lineage>
</organism>
<comment type="caution">
    <text evidence="2">The sequence shown here is derived from an EMBL/GenBank/DDBJ whole genome shotgun (WGS) entry which is preliminary data.</text>
</comment>
<accession>A0A8T0E6L9</accession>
<gene>
    <name evidence="2" type="ORF">HNY73_022894</name>
</gene>
<evidence type="ECO:0000313" key="2">
    <source>
        <dbReference type="EMBL" id="KAF8764854.1"/>
    </source>
</evidence>
<reference evidence="2" key="1">
    <citation type="journal article" date="2020" name="bioRxiv">
        <title>Chromosome-level reference genome of the European wasp spider Argiope bruennichi: a resource for studies on range expansion and evolutionary adaptation.</title>
        <authorList>
            <person name="Sheffer M.M."/>
            <person name="Hoppe A."/>
            <person name="Krehenwinkel H."/>
            <person name="Uhl G."/>
            <person name="Kuss A.W."/>
            <person name="Jensen L."/>
            <person name="Jensen C."/>
            <person name="Gillespie R.G."/>
            <person name="Hoff K.J."/>
            <person name="Prost S."/>
        </authorList>
    </citation>
    <scope>NUCLEOTIDE SEQUENCE</scope>
</reference>
<reference evidence="2" key="2">
    <citation type="submission" date="2020-06" db="EMBL/GenBank/DDBJ databases">
        <authorList>
            <person name="Sheffer M."/>
        </authorList>
    </citation>
    <scope>NUCLEOTIDE SEQUENCE</scope>
</reference>
<dbReference type="EMBL" id="JABXBU010002231">
    <property type="protein sequence ID" value="KAF8764854.1"/>
    <property type="molecule type" value="Genomic_DNA"/>
</dbReference>
<feature type="region of interest" description="Disordered" evidence="1">
    <location>
        <begin position="135"/>
        <end position="157"/>
    </location>
</feature>
<protein>
    <submittedName>
        <fullName evidence="2">Uncharacterized protein</fullName>
    </submittedName>
</protein>
<evidence type="ECO:0000313" key="3">
    <source>
        <dbReference type="Proteomes" id="UP000807504"/>
    </source>
</evidence>
<evidence type="ECO:0000256" key="1">
    <source>
        <dbReference type="SAM" id="MobiDB-lite"/>
    </source>
</evidence>
<keyword evidence="3" id="KW-1185">Reference proteome</keyword>
<name>A0A8T0E6L9_ARGBR</name>
<feature type="region of interest" description="Disordered" evidence="1">
    <location>
        <begin position="37"/>
        <end position="61"/>
    </location>
</feature>
<dbReference type="AlphaFoldDB" id="A0A8T0E6L9"/>
<proteinExistence type="predicted"/>